<sequence>MNRVAISFLLLLSICSAAFAVTAPCNPEEAAKCTQPALAYFLQRYVERKTENITDAKWEADMTKQCELDQSGRHCAIDFSSRCFPANQSNSNATAKDFKPVPCQEKVKSLTSGCSANSSIWHRACEQPLMEQLHTFLTGRFAVKSEVDFKRLHSRMCCEIGHYVDCVNDRTKTECNASAKTTFQDMFQDLRNSYRCDPADSFKGQQC</sequence>
<comment type="caution">
    <text evidence="2">The sequence shown here is derived from an EMBL/GenBank/DDBJ whole genome shotgun (WGS) entry which is preliminary data.</text>
</comment>
<feature type="signal peptide" evidence="1">
    <location>
        <begin position="1"/>
        <end position="20"/>
    </location>
</feature>
<evidence type="ECO:0000313" key="2">
    <source>
        <dbReference type="EMBL" id="OQV15582.1"/>
    </source>
</evidence>
<name>A0A1W0WK86_HYPEX</name>
<evidence type="ECO:0000256" key="1">
    <source>
        <dbReference type="SAM" id="SignalP"/>
    </source>
</evidence>
<reference evidence="3" key="1">
    <citation type="submission" date="2017-01" db="EMBL/GenBank/DDBJ databases">
        <title>Comparative genomics of anhydrobiosis in the tardigrade Hypsibius dujardini.</title>
        <authorList>
            <person name="Yoshida Y."/>
            <person name="Koutsovoulos G."/>
            <person name="Laetsch D."/>
            <person name="Stevens L."/>
            <person name="Kumar S."/>
            <person name="Horikawa D."/>
            <person name="Ishino K."/>
            <person name="Komine S."/>
            <person name="Tomita M."/>
            <person name="Blaxter M."/>
            <person name="Arakawa K."/>
        </authorList>
    </citation>
    <scope>NUCLEOTIDE SEQUENCE [LARGE SCALE GENOMIC DNA]</scope>
    <source>
        <strain evidence="3">Z151</strain>
    </source>
</reference>
<keyword evidence="1" id="KW-0732">Signal</keyword>
<accession>A0A1W0WK86</accession>
<proteinExistence type="predicted"/>
<gene>
    <name evidence="2" type="ORF">BV898_10302</name>
</gene>
<organism evidence="2 3">
    <name type="scientific">Hypsibius exemplaris</name>
    <name type="common">Freshwater tardigrade</name>
    <dbReference type="NCBI Taxonomy" id="2072580"/>
    <lineage>
        <taxon>Eukaryota</taxon>
        <taxon>Metazoa</taxon>
        <taxon>Ecdysozoa</taxon>
        <taxon>Tardigrada</taxon>
        <taxon>Eutardigrada</taxon>
        <taxon>Parachela</taxon>
        <taxon>Hypsibioidea</taxon>
        <taxon>Hypsibiidae</taxon>
        <taxon>Hypsibius</taxon>
    </lineage>
</organism>
<protein>
    <submittedName>
        <fullName evidence="2">Uncharacterized protein</fullName>
    </submittedName>
</protein>
<dbReference type="EMBL" id="MTYJ01000087">
    <property type="protein sequence ID" value="OQV15582.1"/>
    <property type="molecule type" value="Genomic_DNA"/>
</dbReference>
<evidence type="ECO:0000313" key="3">
    <source>
        <dbReference type="Proteomes" id="UP000192578"/>
    </source>
</evidence>
<keyword evidence="3" id="KW-1185">Reference proteome</keyword>
<feature type="chain" id="PRO_5012845430" evidence="1">
    <location>
        <begin position="21"/>
        <end position="207"/>
    </location>
</feature>
<dbReference type="AlphaFoldDB" id="A0A1W0WK86"/>
<dbReference type="Proteomes" id="UP000192578">
    <property type="component" value="Unassembled WGS sequence"/>
</dbReference>